<evidence type="ECO:0000259" key="2">
    <source>
        <dbReference type="Pfam" id="PF03787"/>
    </source>
</evidence>
<evidence type="ECO:0000256" key="1">
    <source>
        <dbReference type="ARBA" id="ARBA00023118"/>
    </source>
</evidence>
<dbReference type="PANTHER" id="PTHR35579:SF3">
    <property type="entry name" value="CRISPR SYSTEM CMS ENDORIBONUCLEASE CSM3"/>
    <property type="match status" value="1"/>
</dbReference>
<proteinExistence type="predicted"/>
<dbReference type="Pfam" id="PF03787">
    <property type="entry name" value="RAMPs"/>
    <property type="match status" value="1"/>
</dbReference>
<organism evidence="3 4">
    <name type="scientific">Psychrobacter luti</name>
    <dbReference type="NCBI Taxonomy" id="198481"/>
    <lineage>
        <taxon>Bacteria</taxon>
        <taxon>Pseudomonadati</taxon>
        <taxon>Pseudomonadota</taxon>
        <taxon>Gammaproteobacteria</taxon>
        <taxon>Moraxellales</taxon>
        <taxon>Moraxellaceae</taxon>
        <taxon>Psychrobacter</taxon>
    </lineage>
</organism>
<dbReference type="AlphaFoldDB" id="A0A839T9M1"/>
<gene>
    <name evidence="3" type="ORF">FHS24_000622</name>
</gene>
<accession>A0A839T9M1</accession>
<protein>
    <recommendedName>
        <fullName evidence="2">CRISPR type III-associated protein domain-containing protein</fullName>
    </recommendedName>
</protein>
<evidence type="ECO:0000313" key="4">
    <source>
        <dbReference type="Proteomes" id="UP000588111"/>
    </source>
</evidence>
<name>A0A839T9M1_9GAMM</name>
<dbReference type="GO" id="GO:0051607">
    <property type="term" value="P:defense response to virus"/>
    <property type="evidence" value="ECO:0007669"/>
    <property type="project" value="UniProtKB-KW"/>
</dbReference>
<keyword evidence="1" id="KW-0051">Antiviral defense</keyword>
<dbReference type="CDD" id="cd09726">
    <property type="entry name" value="RAMP_I_III"/>
    <property type="match status" value="1"/>
</dbReference>
<dbReference type="InterPro" id="IPR005537">
    <property type="entry name" value="RAMP_III_fam"/>
</dbReference>
<feature type="domain" description="CRISPR type III-associated protein" evidence="2">
    <location>
        <begin position="15"/>
        <end position="213"/>
    </location>
</feature>
<dbReference type="PANTHER" id="PTHR35579">
    <property type="entry name" value="CRISPR SYSTEM CMS ENDORIBONUCLEASE CSM3"/>
    <property type="match status" value="1"/>
</dbReference>
<dbReference type="Proteomes" id="UP000588111">
    <property type="component" value="Unassembled WGS sequence"/>
</dbReference>
<evidence type="ECO:0000313" key="3">
    <source>
        <dbReference type="EMBL" id="MBB3106131.1"/>
    </source>
</evidence>
<dbReference type="EMBL" id="JACHXL010000001">
    <property type="protein sequence ID" value="MBB3106131.1"/>
    <property type="molecule type" value="Genomic_DNA"/>
</dbReference>
<sequence length="223" mass="25077">MQNALEQVIHLNFQGYWHVGSGKGRGYYLDEECLKDTYGLPFVSGKQLKGLLRHAVRRAEAWGWYKDISLPNGDGGATSFEDLLFGSATQSEGRFETSSGMIFVGNAELAKSEYDYLRDTEQASLRQYLYQPLYNTKIQHDSGTAEDMSLRGIEVALPMNLYTELQLRLTALDDTLLEQQQAMLVSNPWQIIQKALPLIDAIGAHRSRGLGEVVLSFVHELKD</sequence>
<comment type="caution">
    <text evidence="3">The sequence shown here is derived from an EMBL/GenBank/DDBJ whole genome shotgun (WGS) entry which is preliminary data.</text>
</comment>
<dbReference type="RefSeq" id="WP_183618554.1">
    <property type="nucleotide sequence ID" value="NZ_CAJHAH010000002.1"/>
</dbReference>
<reference evidence="3 4" key="1">
    <citation type="submission" date="2020-08" db="EMBL/GenBank/DDBJ databases">
        <title>Genomic Encyclopedia of Type Strains, Phase III (KMG-III): the genomes of soil and plant-associated and newly described type strains.</title>
        <authorList>
            <person name="Whitman W."/>
        </authorList>
    </citation>
    <scope>NUCLEOTIDE SEQUENCE [LARGE SCALE GENOMIC DNA]</scope>
    <source>
        <strain evidence="3 4">CECT 5885</strain>
    </source>
</reference>
<keyword evidence="4" id="KW-1185">Reference proteome</keyword>
<dbReference type="InterPro" id="IPR052216">
    <property type="entry name" value="CRISPR_Csm3_endoribonuclease"/>
</dbReference>